<dbReference type="EMBL" id="JAUSTF010000002">
    <property type="protein sequence ID" value="MDQ0179985.1"/>
    <property type="molecule type" value="Genomic_DNA"/>
</dbReference>
<evidence type="ECO:0000256" key="12">
    <source>
        <dbReference type="SAM" id="MobiDB-lite"/>
    </source>
</evidence>
<dbReference type="GO" id="GO:0006071">
    <property type="term" value="P:glycerol metabolic process"/>
    <property type="evidence" value="ECO:0007669"/>
    <property type="project" value="UniProtKB-KW"/>
</dbReference>
<dbReference type="PANTHER" id="PTHR11985">
    <property type="entry name" value="GLYCEROL-3-PHOSPHATE DEHYDROGENASE"/>
    <property type="match status" value="1"/>
</dbReference>
<dbReference type="Gene3D" id="1.10.8.870">
    <property type="entry name" value="Alpha-glycerophosphate oxidase, cap domain"/>
    <property type="match status" value="1"/>
</dbReference>
<dbReference type="InterPro" id="IPR038299">
    <property type="entry name" value="DAO_C_sf"/>
</dbReference>
<dbReference type="InterPro" id="IPR006076">
    <property type="entry name" value="FAD-dep_OxRdtase"/>
</dbReference>
<dbReference type="PRINTS" id="PR01001">
    <property type="entry name" value="FADG3PDH"/>
</dbReference>
<evidence type="ECO:0000313" key="17">
    <source>
        <dbReference type="Proteomes" id="UP001230951"/>
    </source>
</evidence>
<keyword evidence="7" id="KW-0319">Glycerol metabolism</keyword>
<evidence type="ECO:0000313" key="15">
    <source>
        <dbReference type="EMBL" id="MDP9903362.1"/>
    </source>
</evidence>
<evidence type="ECO:0000256" key="1">
    <source>
        <dbReference type="ARBA" id="ARBA00001974"/>
    </source>
</evidence>
<comment type="similarity">
    <text evidence="3 11">Belongs to the FAD-dependent glycerol-3-phosphate dehydrogenase family.</text>
</comment>
<comment type="catalytic activity">
    <reaction evidence="10 11">
        <text>a quinone + sn-glycerol 3-phosphate = dihydroxyacetone phosphate + a quinol</text>
        <dbReference type="Rhea" id="RHEA:18977"/>
        <dbReference type="ChEBI" id="CHEBI:24646"/>
        <dbReference type="ChEBI" id="CHEBI:57597"/>
        <dbReference type="ChEBI" id="CHEBI:57642"/>
        <dbReference type="ChEBI" id="CHEBI:132124"/>
        <dbReference type="EC" id="1.1.5.3"/>
    </reaction>
</comment>
<evidence type="ECO:0000259" key="13">
    <source>
        <dbReference type="Pfam" id="PF01266"/>
    </source>
</evidence>
<dbReference type="InterPro" id="IPR031656">
    <property type="entry name" value="DAO_C"/>
</dbReference>
<feature type="domain" description="Alpha-glycerophosphate oxidase C-terminal" evidence="14">
    <location>
        <begin position="421"/>
        <end position="546"/>
    </location>
</feature>
<dbReference type="Gene3D" id="3.30.9.10">
    <property type="entry name" value="D-Amino Acid Oxidase, subunit A, domain 2"/>
    <property type="match status" value="1"/>
</dbReference>
<evidence type="ECO:0000256" key="5">
    <source>
        <dbReference type="ARBA" id="ARBA00022490"/>
    </source>
</evidence>
<feature type="region of interest" description="Disordered" evidence="12">
    <location>
        <begin position="1"/>
        <end position="24"/>
    </location>
</feature>
<comment type="cofactor">
    <cofactor evidence="1 11">
        <name>FAD</name>
        <dbReference type="ChEBI" id="CHEBI:57692"/>
    </cofactor>
</comment>
<dbReference type="Pfam" id="PF01266">
    <property type="entry name" value="DAO"/>
    <property type="match status" value="1"/>
</dbReference>
<evidence type="ECO:0000256" key="3">
    <source>
        <dbReference type="ARBA" id="ARBA00007330"/>
    </source>
</evidence>
<evidence type="ECO:0000256" key="4">
    <source>
        <dbReference type="ARBA" id="ARBA00013029"/>
    </source>
</evidence>
<dbReference type="GO" id="GO:0009331">
    <property type="term" value="C:glycerol-3-phosphate dehydrogenase (FAD) complex"/>
    <property type="evidence" value="ECO:0007669"/>
    <property type="project" value="UniProtKB-UniRule"/>
</dbReference>
<accession>A0AAW8DCM5</accession>
<evidence type="ECO:0000313" key="18">
    <source>
        <dbReference type="Proteomes" id="UP001242995"/>
    </source>
</evidence>
<comment type="caution">
    <text evidence="15">The sequence shown here is derived from an EMBL/GenBank/DDBJ whole genome shotgun (WGS) entry which is preliminary data.</text>
</comment>
<gene>
    <name evidence="15" type="ORF">J2S90_000302</name>
    <name evidence="16" type="ORF">J2S93_001401</name>
</gene>
<dbReference type="FunFam" id="1.10.8.870:FF:000003">
    <property type="entry name" value="Glycerol-3-phosphate dehydrogenase"/>
    <property type="match status" value="1"/>
</dbReference>
<dbReference type="RefSeq" id="WP_059387421.1">
    <property type="nucleotide sequence ID" value="NZ_JAUSRG010000001.1"/>
</dbReference>
<evidence type="ECO:0000256" key="2">
    <source>
        <dbReference type="ARBA" id="ARBA00004496"/>
    </source>
</evidence>
<dbReference type="EMBL" id="JAUSRG010000001">
    <property type="protein sequence ID" value="MDP9903362.1"/>
    <property type="molecule type" value="Genomic_DNA"/>
</dbReference>
<name>A0AAW8DCM5_9MICC</name>
<keyword evidence="17" id="KW-1185">Reference proteome</keyword>
<feature type="region of interest" description="Disordered" evidence="12">
    <location>
        <begin position="561"/>
        <end position="586"/>
    </location>
</feature>
<dbReference type="Proteomes" id="UP001230951">
    <property type="component" value="Unassembled WGS sequence"/>
</dbReference>
<evidence type="ECO:0000256" key="6">
    <source>
        <dbReference type="ARBA" id="ARBA00022630"/>
    </source>
</evidence>
<feature type="domain" description="FAD dependent oxidoreductase" evidence="13">
    <location>
        <begin position="41"/>
        <end position="402"/>
    </location>
</feature>
<dbReference type="SUPFAM" id="SSF51905">
    <property type="entry name" value="FAD/NAD(P)-binding domain"/>
    <property type="match status" value="1"/>
</dbReference>
<dbReference type="SUPFAM" id="SSF54373">
    <property type="entry name" value="FAD-linked reductases, C-terminal domain"/>
    <property type="match status" value="1"/>
</dbReference>
<sequence length="586" mass="64173">MSSVADGSQRIDASTGALSPEARERSIEVLRGTTEPGKELDILIVGGGVVGAGAALDAVTRGLSVGIVEARDWASGTSSRSSKLIHGGLRYLEMLDFALVQEALQERGLLIQQIAPHLVRPVPFLYPLTRRFWERPYVGAGIFLYDTLGLTSGHSRGVPMHKHLFRRGTLRAAPSLKSDAFVGSIRYYDAQVDDARLVVNVVRTAAHYGAHAVNRMRVVSFVREGERVVGAKVENQEDGSIIEVRAKQVVNATGVWTDETQAMVTDRGQLKVRASKGIHLVVPRDRFQSTVGLILRTEKSVLFVIPWGRHWIIGTTDTDWKLDKAHPAASTKDIDYVLEHVNRVLKRPLTREDVEGVYAGLRPLLAGESDSTAKLSREHVVAHPVPGLVVVAGGKFTTYRVMAKDAVDEATRAMDERVPASCTDTIPLLGAEGFKAAWNRRGRTADEAGVHVARVEHLLNRYGSMTPEVLAIIKDNPAMAEPLPGADDYLAAEVVYAATHEGARHVHDVLTRRTRISIESWDRGVSAVPVVAKLMGEILGWSDAQRESEIKHYLARVEAERLSQQQPDDESADAARMGVDDIVPLR</sequence>
<keyword evidence="8" id="KW-0274">FAD</keyword>
<protein>
    <recommendedName>
        <fullName evidence="4 11">Glycerol-3-phosphate dehydrogenase</fullName>
        <ecNumber evidence="4 11">1.1.5.3</ecNumber>
    </recommendedName>
</protein>
<comment type="subcellular location">
    <subcellularLocation>
        <location evidence="2">Cytoplasm</location>
    </subcellularLocation>
</comment>
<dbReference type="GO" id="GO:0046168">
    <property type="term" value="P:glycerol-3-phosphate catabolic process"/>
    <property type="evidence" value="ECO:0007669"/>
    <property type="project" value="TreeGrafter"/>
</dbReference>
<dbReference type="AlphaFoldDB" id="A0AAW8DCM5"/>
<evidence type="ECO:0000313" key="16">
    <source>
        <dbReference type="EMBL" id="MDQ0179985.1"/>
    </source>
</evidence>
<evidence type="ECO:0000259" key="14">
    <source>
        <dbReference type="Pfam" id="PF16901"/>
    </source>
</evidence>
<dbReference type="EC" id="1.1.5.3" evidence="4 11"/>
<dbReference type="InterPro" id="IPR000447">
    <property type="entry name" value="G3P_DH_FAD-dep"/>
</dbReference>
<evidence type="ECO:0000256" key="9">
    <source>
        <dbReference type="ARBA" id="ARBA00023002"/>
    </source>
</evidence>
<evidence type="ECO:0000256" key="8">
    <source>
        <dbReference type="ARBA" id="ARBA00022827"/>
    </source>
</evidence>
<reference evidence="15 17" key="1">
    <citation type="submission" date="2023-07" db="EMBL/GenBank/DDBJ databases">
        <title>Sorghum-associated microbial communities from plants grown in Nebraska, USA.</title>
        <authorList>
            <person name="Schachtman D."/>
        </authorList>
    </citation>
    <scope>NUCLEOTIDE SEQUENCE</scope>
    <source>
        <strain evidence="15">DS1006</strain>
        <strain evidence="16 17">DS1016</strain>
    </source>
</reference>
<dbReference type="PROSITE" id="PS00978">
    <property type="entry name" value="FAD_G3PDH_2"/>
    <property type="match status" value="1"/>
</dbReference>
<dbReference type="Gene3D" id="3.50.50.60">
    <property type="entry name" value="FAD/NAD(P)-binding domain"/>
    <property type="match status" value="1"/>
</dbReference>
<dbReference type="Pfam" id="PF16901">
    <property type="entry name" value="DAO_C"/>
    <property type="match status" value="1"/>
</dbReference>
<evidence type="ECO:0000256" key="7">
    <source>
        <dbReference type="ARBA" id="ARBA00022798"/>
    </source>
</evidence>
<evidence type="ECO:0000256" key="11">
    <source>
        <dbReference type="RuleBase" id="RU361217"/>
    </source>
</evidence>
<keyword evidence="9 11" id="KW-0560">Oxidoreductase</keyword>
<dbReference type="PROSITE" id="PS00977">
    <property type="entry name" value="FAD_G3PDH_1"/>
    <property type="match status" value="1"/>
</dbReference>
<organism evidence="15 18">
    <name type="scientific">Arthrobacter bambusae</name>
    <dbReference type="NCBI Taxonomy" id="1338426"/>
    <lineage>
        <taxon>Bacteria</taxon>
        <taxon>Bacillati</taxon>
        <taxon>Actinomycetota</taxon>
        <taxon>Actinomycetes</taxon>
        <taxon>Micrococcales</taxon>
        <taxon>Micrococcaceae</taxon>
        <taxon>Arthrobacter</taxon>
    </lineage>
</organism>
<dbReference type="InterPro" id="IPR036188">
    <property type="entry name" value="FAD/NAD-bd_sf"/>
</dbReference>
<keyword evidence="5" id="KW-0963">Cytoplasm</keyword>
<dbReference type="PANTHER" id="PTHR11985:SF31">
    <property type="entry name" value="GLYCEROL-3-PHOSPHATE DEHYDROGENASE 2"/>
    <property type="match status" value="1"/>
</dbReference>
<dbReference type="GO" id="GO:0004368">
    <property type="term" value="F:glycerol-3-phosphate dehydrogenase (quinone) activity"/>
    <property type="evidence" value="ECO:0007669"/>
    <property type="project" value="UniProtKB-EC"/>
</dbReference>
<evidence type="ECO:0000256" key="10">
    <source>
        <dbReference type="ARBA" id="ARBA00049055"/>
    </source>
</evidence>
<keyword evidence="6 11" id="KW-0285">Flavoprotein</keyword>
<proteinExistence type="inferred from homology"/>
<dbReference type="Proteomes" id="UP001242995">
    <property type="component" value="Unassembled WGS sequence"/>
</dbReference>